<dbReference type="AlphaFoldDB" id="A0A0J8FZ44"/>
<dbReference type="PATRIC" id="fig|1121307.3.peg.486"/>
<feature type="binding site" evidence="10">
    <location>
        <position position="257"/>
    </location>
    <ligand>
        <name>Mn(2+)</name>
        <dbReference type="ChEBI" id="CHEBI:29035"/>
    </ligand>
</feature>
<evidence type="ECO:0000256" key="9">
    <source>
        <dbReference type="PIRSR" id="PIRSR005091-2"/>
    </source>
</evidence>
<dbReference type="PIRSF" id="PIRSF005091">
    <property type="entry name" value="Mmb_sulf_HI1246"/>
    <property type="match status" value="1"/>
</dbReference>
<dbReference type="OrthoDB" id="5901192at2"/>
<evidence type="ECO:0000256" key="8">
    <source>
        <dbReference type="PIRSR" id="PIRSR005091-1"/>
    </source>
</evidence>
<feature type="transmembrane region" description="Helical" evidence="11">
    <location>
        <begin position="37"/>
        <end position="58"/>
    </location>
</feature>
<evidence type="ECO:0000256" key="1">
    <source>
        <dbReference type="ARBA" id="ARBA00004651"/>
    </source>
</evidence>
<evidence type="ECO:0000256" key="6">
    <source>
        <dbReference type="ARBA" id="ARBA00022989"/>
    </source>
</evidence>
<evidence type="ECO:0000256" key="7">
    <source>
        <dbReference type="ARBA" id="ARBA00023136"/>
    </source>
</evidence>
<dbReference type="GO" id="GO:0005886">
    <property type="term" value="C:plasma membrane"/>
    <property type="evidence" value="ECO:0007669"/>
    <property type="project" value="UniProtKB-SubCell"/>
</dbReference>
<reference evidence="13 14" key="1">
    <citation type="submission" date="2015-06" db="EMBL/GenBank/DDBJ databases">
        <title>Draft genome sequence of the purine-degrading Clostridium cylindrosporum HC-1 (DSM 605).</title>
        <authorList>
            <person name="Poehlein A."/>
            <person name="Schiel-Bengelsdorf B."/>
            <person name="Bengelsdorf F."/>
            <person name="Daniel R."/>
            <person name="Duerre P."/>
        </authorList>
    </citation>
    <scope>NUCLEOTIDE SEQUENCE [LARGE SCALE GENOMIC DNA]</scope>
    <source>
        <strain evidence="13 14">DSM 605</strain>
    </source>
</reference>
<dbReference type="STRING" id="1121307.CLCY_1c01250"/>
<comment type="subcellular location">
    <subcellularLocation>
        <location evidence="1">Cell membrane</location>
        <topology evidence="1">Multi-pass membrane protein</topology>
    </subcellularLocation>
</comment>
<evidence type="ECO:0000256" key="2">
    <source>
        <dbReference type="ARBA" id="ARBA00004936"/>
    </source>
</evidence>
<dbReference type="Gene3D" id="3.40.720.10">
    <property type="entry name" value="Alkaline Phosphatase, subunit A"/>
    <property type="match status" value="1"/>
</dbReference>
<dbReference type="Proteomes" id="UP000036756">
    <property type="component" value="Unassembled WGS sequence"/>
</dbReference>
<evidence type="ECO:0000256" key="4">
    <source>
        <dbReference type="ARBA" id="ARBA00022475"/>
    </source>
</evidence>
<feature type="transmembrane region" description="Helical" evidence="11">
    <location>
        <begin position="111"/>
        <end position="134"/>
    </location>
</feature>
<keyword evidence="9" id="KW-0464">Manganese</keyword>
<dbReference type="Pfam" id="PF00884">
    <property type="entry name" value="Sulfatase"/>
    <property type="match status" value="1"/>
</dbReference>
<comment type="pathway">
    <text evidence="2">Cell wall biogenesis; lipoteichoic acid biosynthesis.</text>
</comment>
<feature type="transmembrane region" description="Helical" evidence="11">
    <location>
        <begin position="65"/>
        <end position="81"/>
    </location>
</feature>
<dbReference type="InterPro" id="IPR050448">
    <property type="entry name" value="OpgB/LTA_synthase_biosynth"/>
</dbReference>
<keyword evidence="9" id="KW-0479">Metal-binding</keyword>
<dbReference type="PANTHER" id="PTHR47371:SF3">
    <property type="entry name" value="PHOSPHOGLYCEROL TRANSFERASE I"/>
    <property type="match status" value="1"/>
</dbReference>
<feature type="binding site" evidence="10">
    <location>
        <position position="474"/>
    </location>
    <ligand>
        <name>Mn(2+)</name>
        <dbReference type="ChEBI" id="CHEBI:29035"/>
    </ligand>
</feature>
<evidence type="ECO:0000256" key="10">
    <source>
        <dbReference type="PIRSR" id="PIRSR005091-3"/>
    </source>
</evidence>
<evidence type="ECO:0000256" key="3">
    <source>
        <dbReference type="ARBA" id="ARBA00009983"/>
    </source>
</evidence>
<accession>A0A0J8FZ44</accession>
<keyword evidence="14" id="KW-1185">Reference proteome</keyword>
<protein>
    <submittedName>
        <fullName evidence="13">Lipoteichoic acid synthase-like YqgS</fullName>
    </submittedName>
</protein>
<proteinExistence type="inferred from homology"/>
<feature type="transmembrane region" description="Helical" evidence="11">
    <location>
        <begin position="12"/>
        <end position="31"/>
    </location>
</feature>
<keyword evidence="7 11" id="KW-0472">Membrane</keyword>
<keyword evidence="5 11" id="KW-0812">Transmembrane</keyword>
<feature type="domain" description="Sulfatase N-terminal" evidence="12">
    <location>
        <begin position="249"/>
        <end position="539"/>
    </location>
</feature>
<feature type="active site" evidence="8">
    <location>
        <position position="299"/>
    </location>
</feature>
<dbReference type="GO" id="GO:0046872">
    <property type="term" value="F:metal ion binding"/>
    <property type="evidence" value="ECO:0007669"/>
    <property type="project" value="UniProtKB-KW"/>
</dbReference>
<evidence type="ECO:0000259" key="12">
    <source>
        <dbReference type="Pfam" id="PF00884"/>
    </source>
</evidence>
<keyword evidence="4" id="KW-1003">Cell membrane</keyword>
<feature type="binding site" evidence="10">
    <location>
        <position position="299"/>
    </location>
    <ligand>
        <name>Mn(2+)</name>
        <dbReference type="ChEBI" id="CHEBI:29035"/>
    </ligand>
</feature>
<dbReference type="EMBL" id="LFVU01000028">
    <property type="protein sequence ID" value="KMT20891.1"/>
    <property type="molecule type" value="Genomic_DNA"/>
</dbReference>
<dbReference type="InterPro" id="IPR017850">
    <property type="entry name" value="Alkaline_phosphatase_core_sf"/>
</dbReference>
<organism evidence="13 14">
    <name type="scientific">Clostridium cylindrosporum DSM 605</name>
    <dbReference type="NCBI Taxonomy" id="1121307"/>
    <lineage>
        <taxon>Bacteria</taxon>
        <taxon>Bacillati</taxon>
        <taxon>Bacillota</taxon>
        <taxon>Clostridia</taxon>
        <taxon>Eubacteriales</taxon>
        <taxon>Clostridiaceae</taxon>
        <taxon>Clostridium</taxon>
    </lineage>
</organism>
<name>A0A0J8FZ44_CLOCY</name>
<feature type="transmembrane region" description="Helical" evidence="11">
    <location>
        <begin position="155"/>
        <end position="173"/>
    </location>
</feature>
<evidence type="ECO:0000313" key="14">
    <source>
        <dbReference type="Proteomes" id="UP000036756"/>
    </source>
</evidence>
<sequence length="620" mass="71009">MNSTQKILKNNLDILLFISIIFLKLISSNITLKLNGLSFYTIIGCLGSVLVLLGFSYFFTKRIRIPIFFVINIIVTLIIYIDNVYNRYFLDVTTIGLIKQLGITGEVKDSVFNLITIFDLLYILDLIILIPFYLKNKREITRGELKFNKRVISSISMLIIGFMLSALSVIGLAKMQVGILNSFYDKKAIVREVGLLNYHVLDINKYINNYMLKKSSITEDEKAQVEAFFENKNKTSLNNPKYNGIAKGKNLIVIQLEAFQSFVLNKKINGVEITPNLNKLAKESLNFKNYYFQTSLGGTSDAEFLSNTSLLPAREGSVYYQYAQNEYNSLPKSLKESGYYTAVMHANRPGFWNRQEMYKALGFDTFQSEKNYKIDDVKILGLSDKSFFRQNIEKLKSYPKPFYGFMISLTSHFSFRDEKNSLKDVMNVGEYEGSLVGDYIKTARYTDEALGQFLNDLKKEGLYDNTVIAIYGDHSAISSDKRDQLAKVVYGKETISEFEWQEAQKVVSMIHIPGSNLKGDVDSVAGQYDLYPTLANLFGFKTKVTLGQDLLNKSEGFVVTRAGNFVTDSVIYVKAEDKIYDRKTKKELNKKDYQKYFDKMNEYFTVTDKIIENNLIKVFN</sequence>
<dbReference type="InterPro" id="IPR012160">
    <property type="entry name" value="LtaS-like"/>
</dbReference>
<dbReference type="InterPro" id="IPR000917">
    <property type="entry name" value="Sulfatase_N"/>
</dbReference>
<feature type="binding site" evidence="9">
    <location>
        <position position="412"/>
    </location>
    <ligand>
        <name>substrate</name>
    </ligand>
</feature>
<keyword evidence="6 11" id="KW-1133">Transmembrane helix</keyword>
<comment type="similarity">
    <text evidence="3">Belongs to the LTA synthase family.</text>
</comment>
<comment type="caution">
    <text evidence="13">The sequence shown here is derived from an EMBL/GenBank/DDBJ whole genome shotgun (WGS) entry which is preliminary data.</text>
</comment>
<evidence type="ECO:0000313" key="13">
    <source>
        <dbReference type="EMBL" id="KMT20891.1"/>
    </source>
</evidence>
<dbReference type="CDD" id="cd16015">
    <property type="entry name" value="LTA_synthase"/>
    <property type="match status" value="1"/>
</dbReference>
<dbReference type="PANTHER" id="PTHR47371">
    <property type="entry name" value="LIPOTEICHOIC ACID SYNTHASE"/>
    <property type="match status" value="1"/>
</dbReference>
<dbReference type="RefSeq" id="WP_048571293.1">
    <property type="nucleotide sequence ID" value="NZ_LFVU01000028.1"/>
</dbReference>
<evidence type="ECO:0000256" key="5">
    <source>
        <dbReference type="ARBA" id="ARBA00022692"/>
    </source>
</evidence>
<gene>
    <name evidence="13" type="primary">yqgS</name>
    <name evidence="13" type="ORF">CLCY_1c01250</name>
</gene>
<feature type="binding site" evidence="10">
    <location>
        <position position="473"/>
    </location>
    <ligand>
        <name>Mn(2+)</name>
        <dbReference type="ChEBI" id="CHEBI:29035"/>
    </ligand>
</feature>
<dbReference type="Gene3D" id="3.30.1120.170">
    <property type="match status" value="1"/>
</dbReference>
<dbReference type="SUPFAM" id="SSF53649">
    <property type="entry name" value="Alkaline phosphatase-like"/>
    <property type="match status" value="1"/>
</dbReference>
<evidence type="ECO:0000256" key="11">
    <source>
        <dbReference type="SAM" id="Phobius"/>
    </source>
</evidence>